<dbReference type="Proteomes" id="UP001159363">
    <property type="component" value="Chromosome X"/>
</dbReference>
<feature type="compositionally biased region" description="Basic residues" evidence="1">
    <location>
        <begin position="138"/>
        <end position="156"/>
    </location>
</feature>
<gene>
    <name evidence="2" type="ORF">PR048_012434</name>
</gene>
<accession>A0ABQ9HPZ4</accession>
<proteinExistence type="predicted"/>
<name>A0ABQ9HPZ4_9NEOP</name>
<protein>
    <submittedName>
        <fullName evidence="2">Uncharacterized protein</fullName>
    </submittedName>
</protein>
<feature type="region of interest" description="Disordered" evidence="1">
    <location>
        <begin position="485"/>
        <end position="511"/>
    </location>
</feature>
<dbReference type="EMBL" id="JARBHB010000004">
    <property type="protein sequence ID" value="KAJ8886225.1"/>
    <property type="molecule type" value="Genomic_DNA"/>
</dbReference>
<feature type="region of interest" description="Disordered" evidence="1">
    <location>
        <begin position="134"/>
        <end position="170"/>
    </location>
</feature>
<reference evidence="2 3" key="1">
    <citation type="submission" date="2023-02" db="EMBL/GenBank/DDBJ databases">
        <title>LHISI_Scaffold_Assembly.</title>
        <authorList>
            <person name="Stuart O.P."/>
            <person name="Cleave R."/>
            <person name="Magrath M.J.L."/>
            <person name="Mikheyev A.S."/>
        </authorList>
    </citation>
    <scope>NUCLEOTIDE SEQUENCE [LARGE SCALE GENOMIC DNA]</scope>
    <source>
        <strain evidence="2">Daus_M_001</strain>
        <tissue evidence="2">Leg muscle</tissue>
    </source>
</reference>
<evidence type="ECO:0000313" key="3">
    <source>
        <dbReference type="Proteomes" id="UP001159363"/>
    </source>
</evidence>
<comment type="caution">
    <text evidence="2">The sequence shown here is derived from an EMBL/GenBank/DDBJ whole genome shotgun (WGS) entry which is preliminary data.</text>
</comment>
<organism evidence="2 3">
    <name type="scientific">Dryococelus australis</name>
    <dbReference type="NCBI Taxonomy" id="614101"/>
    <lineage>
        <taxon>Eukaryota</taxon>
        <taxon>Metazoa</taxon>
        <taxon>Ecdysozoa</taxon>
        <taxon>Arthropoda</taxon>
        <taxon>Hexapoda</taxon>
        <taxon>Insecta</taxon>
        <taxon>Pterygota</taxon>
        <taxon>Neoptera</taxon>
        <taxon>Polyneoptera</taxon>
        <taxon>Phasmatodea</taxon>
        <taxon>Verophasmatodea</taxon>
        <taxon>Anareolatae</taxon>
        <taxon>Phasmatidae</taxon>
        <taxon>Eurycanthinae</taxon>
        <taxon>Dryococelus</taxon>
    </lineage>
</organism>
<feature type="region of interest" description="Disordered" evidence="1">
    <location>
        <begin position="230"/>
        <end position="264"/>
    </location>
</feature>
<evidence type="ECO:0000256" key="1">
    <source>
        <dbReference type="SAM" id="MobiDB-lite"/>
    </source>
</evidence>
<feature type="region of interest" description="Disordered" evidence="1">
    <location>
        <begin position="188"/>
        <end position="218"/>
    </location>
</feature>
<evidence type="ECO:0000313" key="2">
    <source>
        <dbReference type="EMBL" id="KAJ8886225.1"/>
    </source>
</evidence>
<keyword evidence="3" id="KW-1185">Reference proteome</keyword>
<feature type="compositionally biased region" description="Polar residues" evidence="1">
    <location>
        <begin position="199"/>
        <end position="218"/>
    </location>
</feature>
<sequence length="596" mass="65809">MWGEYPWARPHPKIELCLSVWMLTDIMVAIRAHFMSRGESILGPSQLFVNTVQYRRSWRRNGGESILGPPQLIVKCVFVGSSEIPSILENKWWGEYPWALHLGNKYAVINVLRVMNVWRKKSVFWASTECNRGSTHQARGRMGRPCGRRRRRRRQGGRLGAGRRQPLSWAAVGTRPVAAPAPAPVPSCPPVVHNHQPAAVSTHSHQPAATCHTTTSRQQPAIQYNPSLQQTPYSHQAAATSTQSPACNKQHTQSPTCSNQHTQPLAGSKIHHRVTSCTATCHTFTNLEQPAYPVTSLLQSPRTFTSLQQPATQSSACSNQHTQSPVCENLPHRLMTYSNPHSHQPVAATHIYHECGNPMSKVCTCLQYAKSSLEHKMTAPDGVSKNTSRPPRGLFSTGKRGLWCFALVTLCSAAIAYGTPQVIRVQSSAGLLRIFHMWESCRTMLLVGGFSRDLPFPTPFHSGAEMQERRKREILEKTRRPAALSGTISKCDDQGRGSTPPGIEPGSPWSRRIPSVWSGRGSIHTPSVSPGHNWSGLPLTFHKSGNLSRPPPAYGVNHCQYESDLNVIGTLERTSGAAETITPCYHLFSIALLGFP</sequence>